<dbReference type="AlphaFoldDB" id="A0A3R9MXE0"/>
<accession>A0A3R9MXE0</accession>
<protein>
    <submittedName>
        <fullName evidence="5">Glycosyltransferase family 1 protein</fullName>
    </submittedName>
</protein>
<dbReference type="InterPro" id="IPR028098">
    <property type="entry name" value="Glyco_trans_4-like_N"/>
</dbReference>
<evidence type="ECO:0000256" key="1">
    <source>
        <dbReference type="ARBA" id="ARBA00022676"/>
    </source>
</evidence>
<dbReference type="Gene3D" id="3.40.50.2000">
    <property type="entry name" value="Glycogen Phosphorylase B"/>
    <property type="match status" value="2"/>
</dbReference>
<dbReference type="PANTHER" id="PTHR12526:SF510">
    <property type="entry name" value="D-INOSITOL 3-PHOSPHATE GLYCOSYLTRANSFERASE"/>
    <property type="match status" value="1"/>
</dbReference>
<dbReference type="SUPFAM" id="SSF53756">
    <property type="entry name" value="UDP-Glycosyltransferase/glycogen phosphorylase"/>
    <property type="match status" value="1"/>
</dbReference>
<feature type="domain" description="Glycosyltransferase subfamily 4-like N-terminal" evidence="4">
    <location>
        <begin position="16"/>
        <end position="175"/>
    </location>
</feature>
<keyword evidence="6" id="KW-1185">Reference proteome</keyword>
<keyword evidence="2 5" id="KW-0808">Transferase</keyword>
<dbReference type="Pfam" id="PF13439">
    <property type="entry name" value="Glyco_transf_4"/>
    <property type="match status" value="1"/>
</dbReference>
<dbReference type="Proteomes" id="UP000273500">
    <property type="component" value="Unassembled WGS sequence"/>
</dbReference>
<dbReference type="EMBL" id="RWIT01000026">
    <property type="protein sequence ID" value="RSK43123.1"/>
    <property type="molecule type" value="Genomic_DNA"/>
</dbReference>
<evidence type="ECO:0000256" key="2">
    <source>
        <dbReference type="ARBA" id="ARBA00022679"/>
    </source>
</evidence>
<evidence type="ECO:0000313" key="5">
    <source>
        <dbReference type="EMBL" id="RSK43123.1"/>
    </source>
</evidence>
<proteinExistence type="predicted"/>
<dbReference type="GO" id="GO:0016757">
    <property type="term" value="F:glycosyltransferase activity"/>
    <property type="evidence" value="ECO:0007669"/>
    <property type="project" value="UniProtKB-KW"/>
</dbReference>
<feature type="domain" description="Glycosyl transferase family 1" evidence="3">
    <location>
        <begin position="187"/>
        <end position="348"/>
    </location>
</feature>
<dbReference type="PANTHER" id="PTHR12526">
    <property type="entry name" value="GLYCOSYLTRANSFERASE"/>
    <property type="match status" value="1"/>
</dbReference>
<dbReference type="RefSeq" id="WP_125424499.1">
    <property type="nucleotide sequence ID" value="NZ_RWIT01000026.1"/>
</dbReference>
<dbReference type="InterPro" id="IPR001296">
    <property type="entry name" value="Glyco_trans_1"/>
</dbReference>
<organism evidence="5 6">
    <name type="scientific">Hymenobacter rigui</name>
    <dbReference type="NCBI Taxonomy" id="334424"/>
    <lineage>
        <taxon>Bacteria</taxon>
        <taxon>Pseudomonadati</taxon>
        <taxon>Bacteroidota</taxon>
        <taxon>Cytophagia</taxon>
        <taxon>Cytophagales</taxon>
        <taxon>Hymenobacteraceae</taxon>
        <taxon>Hymenobacter</taxon>
    </lineage>
</organism>
<name>A0A3R9MXE0_9BACT</name>
<keyword evidence="1" id="KW-0328">Glycosyltransferase</keyword>
<reference evidence="5 6" key="1">
    <citation type="submission" date="2018-12" db="EMBL/GenBank/DDBJ databases">
        <authorList>
            <person name="Feng G."/>
            <person name="Zhu H."/>
        </authorList>
    </citation>
    <scope>NUCLEOTIDE SEQUENCE [LARGE SCALE GENOMIC DNA]</scope>
    <source>
        <strain evidence="5 6">KCTC 12533</strain>
    </source>
</reference>
<sequence>MNDKVRILQTIRQGQVGGGESHVLDLIAHLDTRQFDPVVLSFTPGPMVEELRARGVTTHVIQTERPFDVRVWGQVEQLLRRESIDLLHAHGTRAFSNTCWAARRLHLPIIYTVHGWSFHLDQPALVRRYRQLTERLLVSQADVTVCVSESNFQDGRAFCDMQRAEVIRNGINLSRFSPRETPDPNVRAALGVGPDTLLVGFLARMTAQKDPLTLLRAAALLPAHLPVKFLLVGNGELDDTVRAQVQQLGLQDRVILENFRSDVPDLLQALDVYCLPSLWEGLPLGVLEAMAMGKPVVATAIDGTCEVITTGHNGLLVTPRQPQVLADALHQLLISEPLRASLGRQARRTIVNGFGAETMVRQVESLYRRLAQPTPVMAFSF</sequence>
<evidence type="ECO:0000259" key="4">
    <source>
        <dbReference type="Pfam" id="PF13439"/>
    </source>
</evidence>
<gene>
    <name evidence="5" type="ORF">EI291_22280</name>
</gene>
<dbReference type="Pfam" id="PF00534">
    <property type="entry name" value="Glycos_transf_1"/>
    <property type="match status" value="1"/>
</dbReference>
<evidence type="ECO:0000313" key="6">
    <source>
        <dbReference type="Proteomes" id="UP000273500"/>
    </source>
</evidence>
<evidence type="ECO:0000259" key="3">
    <source>
        <dbReference type="Pfam" id="PF00534"/>
    </source>
</evidence>
<dbReference type="OrthoDB" id="9811239at2"/>
<comment type="caution">
    <text evidence="5">The sequence shown here is derived from an EMBL/GenBank/DDBJ whole genome shotgun (WGS) entry which is preliminary data.</text>
</comment>